<evidence type="ECO:0000313" key="11">
    <source>
        <dbReference type="EMBL" id="SCC82315.1"/>
    </source>
</evidence>
<proteinExistence type="inferred from homology"/>
<comment type="caution">
    <text evidence="10">The sequence shown here is derived from an EMBL/GenBank/DDBJ whole genome shotgun (WGS) entry which is preliminary data.</text>
</comment>
<keyword evidence="5 7" id="KW-1133">Transmembrane helix</keyword>
<sequence length="317" mass="34297">MADRAPAISAAPAKQAAPRTGPSRTKAPLRDRLTGIALATPATALMLALLIGPTLAVGFLSLTDWGFGARSFAFIGLDNYAEMTGDPVFRRSLINTLVYVGVVMPVSVALALGVALLIQGGRFGRTFFRTAYFLPVASTLVAMATVWQFMLHPNLGLVNEMLRLVGLAGPSWLTDRGLVLFTLAGIGIWETIGYNMILFLAGLMAVPGHLYEAAEVDGAHRPLDKFLTVTWPMLGPTTLFVIVITAIRSFRVFESVAVLTQGGPGNASQVLLFTMYRESFVYFRAGYGAALTIVFLAFILILTLIQIRVIDRRVHYA</sequence>
<dbReference type="SUPFAM" id="SSF161098">
    <property type="entry name" value="MetI-like"/>
    <property type="match status" value="1"/>
</dbReference>
<dbReference type="InterPro" id="IPR035906">
    <property type="entry name" value="MetI-like_sf"/>
</dbReference>
<dbReference type="Proteomes" id="UP000182800">
    <property type="component" value="Unassembled WGS sequence"/>
</dbReference>
<dbReference type="Proteomes" id="UP000050497">
    <property type="component" value="Unassembled WGS sequence"/>
</dbReference>
<organism evidence="10 12">
    <name type="scientific">Saliniramus fredricksonii</name>
    <dbReference type="NCBI Taxonomy" id="1653334"/>
    <lineage>
        <taxon>Bacteria</taxon>
        <taxon>Pseudomonadati</taxon>
        <taxon>Pseudomonadota</taxon>
        <taxon>Alphaproteobacteria</taxon>
        <taxon>Hyphomicrobiales</taxon>
        <taxon>Salinarimonadaceae</taxon>
        <taxon>Saliniramus</taxon>
    </lineage>
</organism>
<dbReference type="AlphaFoldDB" id="A0A0P7Y4T6"/>
<dbReference type="EMBL" id="LJSX01000005">
    <property type="protein sequence ID" value="KPQ11759.1"/>
    <property type="molecule type" value="Genomic_DNA"/>
</dbReference>
<dbReference type="GO" id="GO:0005886">
    <property type="term" value="C:plasma membrane"/>
    <property type="evidence" value="ECO:0007669"/>
    <property type="project" value="UniProtKB-SubCell"/>
</dbReference>
<keyword evidence="2 7" id="KW-0813">Transport</keyword>
<dbReference type="CDD" id="cd06261">
    <property type="entry name" value="TM_PBP2"/>
    <property type="match status" value="1"/>
</dbReference>
<keyword evidence="3" id="KW-1003">Cell membrane</keyword>
<accession>A0A0P7Y4T6</accession>
<dbReference type="EMBL" id="FMBM01000002">
    <property type="protein sequence ID" value="SCC82315.1"/>
    <property type="molecule type" value="Genomic_DNA"/>
</dbReference>
<dbReference type="PROSITE" id="PS50928">
    <property type="entry name" value="ABC_TM1"/>
    <property type="match status" value="1"/>
</dbReference>
<evidence type="ECO:0000313" key="13">
    <source>
        <dbReference type="Proteomes" id="UP000182800"/>
    </source>
</evidence>
<reference evidence="10 12" key="1">
    <citation type="submission" date="2015-09" db="EMBL/GenBank/DDBJ databases">
        <title>Identification and resolution of microdiversity through metagenomic sequencing of parallel consortia.</title>
        <authorList>
            <person name="Nelson W.C."/>
            <person name="Romine M.F."/>
            <person name="Lindemann S.R."/>
        </authorList>
    </citation>
    <scope>NUCLEOTIDE SEQUENCE [LARGE SCALE GENOMIC DNA]</scope>
    <source>
        <strain evidence="10">HL-109</strain>
    </source>
</reference>
<evidence type="ECO:0000256" key="1">
    <source>
        <dbReference type="ARBA" id="ARBA00004651"/>
    </source>
</evidence>
<comment type="subcellular location">
    <subcellularLocation>
        <location evidence="1 7">Cell membrane</location>
        <topology evidence="1 7">Multi-pass membrane protein</topology>
    </subcellularLocation>
</comment>
<feature type="region of interest" description="Disordered" evidence="8">
    <location>
        <begin position="1"/>
        <end position="27"/>
    </location>
</feature>
<dbReference type="InterPro" id="IPR000515">
    <property type="entry name" value="MetI-like"/>
</dbReference>
<reference evidence="11 13" key="2">
    <citation type="submission" date="2016-08" db="EMBL/GenBank/DDBJ databases">
        <authorList>
            <person name="Varghese N."/>
            <person name="Submissions Spin"/>
        </authorList>
    </citation>
    <scope>NUCLEOTIDE SEQUENCE [LARGE SCALE GENOMIC DNA]</scope>
    <source>
        <strain evidence="11 13">HL-109</strain>
    </source>
</reference>
<evidence type="ECO:0000256" key="7">
    <source>
        <dbReference type="RuleBase" id="RU363032"/>
    </source>
</evidence>
<feature type="transmembrane region" description="Helical" evidence="7">
    <location>
        <begin position="33"/>
        <end position="62"/>
    </location>
</feature>
<dbReference type="STRING" id="1653334.GA0071312_3296"/>
<dbReference type="PATRIC" id="fig|1653334.4.peg.1615"/>
<evidence type="ECO:0000256" key="5">
    <source>
        <dbReference type="ARBA" id="ARBA00022989"/>
    </source>
</evidence>
<dbReference type="GO" id="GO:0055085">
    <property type="term" value="P:transmembrane transport"/>
    <property type="evidence" value="ECO:0007669"/>
    <property type="project" value="InterPro"/>
</dbReference>
<evidence type="ECO:0000256" key="3">
    <source>
        <dbReference type="ARBA" id="ARBA00022475"/>
    </source>
</evidence>
<evidence type="ECO:0000256" key="4">
    <source>
        <dbReference type="ARBA" id="ARBA00022692"/>
    </source>
</evidence>
<protein>
    <submittedName>
        <fullName evidence="10">ABC-type multiple sugar uptake system permease component</fullName>
    </submittedName>
    <submittedName>
        <fullName evidence="11">Carbohydrate ABC transporter membrane protein 1, CUT1 family</fullName>
    </submittedName>
</protein>
<evidence type="ECO:0000256" key="2">
    <source>
        <dbReference type="ARBA" id="ARBA00022448"/>
    </source>
</evidence>
<gene>
    <name evidence="11" type="ORF">GA0071312_3296</name>
    <name evidence="10" type="ORF">HLUCCO17_04600</name>
</gene>
<feature type="transmembrane region" description="Helical" evidence="7">
    <location>
        <begin position="97"/>
        <end position="118"/>
    </location>
</feature>
<evidence type="ECO:0000259" key="9">
    <source>
        <dbReference type="PROSITE" id="PS50928"/>
    </source>
</evidence>
<evidence type="ECO:0000313" key="10">
    <source>
        <dbReference type="EMBL" id="KPQ11759.1"/>
    </source>
</evidence>
<evidence type="ECO:0000313" key="12">
    <source>
        <dbReference type="Proteomes" id="UP000050497"/>
    </source>
</evidence>
<feature type="transmembrane region" description="Helical" evidence="7">
    <location>
        <begin position="281"/>
        <end position="305"/>
    </location>
</feature>
<keyword evidence="4 7" id="KW-0812">Transmembrane</keyword>
<name>A0A0P7Y4T6_9HYPH</name>
<dbReference type="RefSeq" id="WP_074445831.1">
    <property type="nucleotide sequence ID" value="NZ_FMBM01000002.1"/>
</dbReference>
<comment type="similarity">
    <text evidence="7">Belongs to the binding-protein-dependent transport system permease family.</text>
</comment>
<dbReference type="InterPro" id="IPR051393">
    <property type="entry name" value="ABC_transporter_permease"/>
</dbReference>
<dbReference type="OrthoDB" id="7939379at2"/>
<feature type="compositionally biased region" description="Low complexity" evidence="8">
    <location>
        <begin position="1"/>
        <end position="18"/>
    </location>
</feature>
<keyword evidence="13" id="KW-1185">Reference proteome</keyword>
<feature type="transmembrane region" description="Helical" evidence="7">
    <location>
        <begin position="130"/>
        <end position="150"/>
    </location>
</feature>
<dbReference type="PANTHER" id="PTHR30193">
    <property type="entry name" value="ABC TRANSPORTER PERMEASE PROTEIN"/>
    <property type="match status" value="1"/>
</dbReference>
<feature type="transmembrane region" description="Helical" evidence="7">
    <location>
        <begin position="226"/>
        <end position="247"/>
    </location>
</feature>
<dbReference type="PANTHER" id="PTHR30193:SF37">
    <property type="entry name" value="INNER MEMBRANE ABC TRANSPORTER PERMEASE PROTEIN YCJO"/>
    <property type="match status" value="1"/>
</dbReference>
<feature type="transmembrane region" description="Helical" evidence="7">
    <location>
        <begin position="178"/>
        <end position="206"/>
    </location>
</feature>
<evidence type="ECO:0000256" key="8">
    <source>
        <dbReference type="SAM" id="MobiDB-lite"/>
    </source>
</evidence>
<dbReference type="Pfam" id="PF00528">
    <property type="entry name" value="BPD_transp_1"/>
    <property type="match status" value="1"/>
</dbReference>
<keyword evidence="6 7" id="KW-0472">Membrane</keyword>
<dbReference type="Gene3D" id="1.10.3720.10">
    <property type="entry name" value="MetI-like"/>
    <property type="match status" value="1"/>
</dbReference>
<evidence type="ECO:0000256" key="6">
    <source>
        <dbReference type="ARBA" id="ARBA00023136"/>
    </source>
</evidence>
<feature type="domain" description="ABC transmembrane type-1" evidence="9">
    <location>
        <begin position="93"/>
        <end position="306"/>
    </location>
</feature>